<feature type="region of interest" description="Disordered" evidence="7">
    <location>
        <begin position="320"/>
        <end position="465"/>
    </location>
</feature>
<evidence type="ECO:0000313" key="10">
    <source>
        <dbReference type="Proteomes" id="UP000685013"/>
    </source>
</evidence>
<proteinExistence type="inferred from homology"/>
<comment type="subcellular location">
    <subcellularLocation>
        <location evidence="1">Cytoplasm</location>
        <location evidence="1">Cytoskeleton</location>
    </subcellularLocation>
</comment>
<keyword evidence="5" id="KW-0206">Cytoskeleton</keyword>
<comment type="caution">
    <text evidence="9">The sequence shown here is derived from an EMBL/GenBank/DDBJ whole genome shotgun (WGS) entry which is preliminary data.</text>
</comment>
<feature type="compositionally biased region" description="Polar residues" evidence="7">
    <location>
        <begin position="79"/>
        <end position="96"/>
    </location>
</feature>
<dbReference type="GO" id="GO:0008017">
    <property type="term" value="F:microtubule binding"/>
    <property type="evidence" value="ECO:0007669"/>
    <property type="project" value="InterPro"/>
</dbReference>
<reference evidence="9 10" key="1">
    <citation type="journal article" date="2021" name="Hortic Res">
        <title>The domestication of Cucurbita argyrosperma as revealed by the genome of its wild relative.</title>
        <authorList>
            <person name="Barrera-Redondo J."/>
            <person name="Sanchez-de la Vega G."/>
            <person name="Aguirre-Liguori J.A."/>
            <person name="Castellanos-Morales G."/>
            <person name="Gutierrez-Guerrero Y.T."/>
            <person name="Aguirre-Dugua X."/>
            <person name="Aguirre-Planter E."/>
            <person name="Tenaillon M.I."/>
            <person name="Lira-Saade R."/>
            <person name="Eguiarte L.E."/>
        </authorList>
    </citation>
    <scope>NUCLEOTIDE SEQUENCE [LARGE SCALE GENOMIC DNA]</scope>
    <source>
        <strain evidence="9">JBR-2021</strain>
    </source>
</reference>
<dbReference type="PANTHER" id="PTHR31358:SF30">
    <property type="entry name" value="PROTEIN WVD2-LIKE 4"/>
    <property type="match status" value="1"/>
</dbReference>
<evidence type="ECO:0000256" key="4">
    <source>
        <dbReference type="ARBA" id="ARBA00022701"/>
    </source>
</evidence>
<evidence type="ECO:0000256" key="6">
    <source>
        <dbReference type="SAM" id="Coils"/>
    </source>
</evidence>
<dbReference type="Proteomes" id="UP000685013">
    <property type="component" value="Chromosome 14"/>
</dbReference>
<feature type="compositionally biased region" description="Polar residues" evidence="7">
    <location>
        <begin position="230"/>
        <end position="243"/>
    </location>
</feature>
<sequence>MVYVRNFKPPHTQFVLGRVHIDFVMESENGVNMEDESRAVESPHVDNSAVDLTKESETVDCGQKARTPNEISEPVAETDNLNSSKTKIQVSMTVPKSKNVKTSKELGTAGGSSKNNKLTKEKPTLTSFAQSPRPSRRVLSQSLSFPTRRASTDVMDKSIDKYPVKTVTKRIGEKVINSRTQISEDALLKNSSKNALNRVMTKGVNKNTVEQNPKPEKTTFLPKEDDDVHSTSSGATPRGSRNSCPGFAFRLDERAEKRKKFFLKLEEKIQAKEVEKTNLQAKSKESQQAEIKQLRKSMTFKATPMPSFYKEPLPKAELKKIPITRPVSPKLGRHKSSTAEASTSVHSPRQNGEPTNSPKAFQTNSEKVTISLKKAAKKPQTKLHPNESKTGGAAIKPKSKINKTERQHPKPDIAETTKQQENQPVDHPESNDGGELNSGLDPPNNEGTTATASTEIMAAEIAVGG</sequence>
<feature type="compositionally biased region" description="Polar residues" evidence="7">
    <location>
        <begin position="338"/>
        <end position="368"/>
    </location>
</feature>
<dbReference type="PANTHER" id="PTHR31358">
    <property type="entry name" value="PROTEIN WVD2-LIKE 4"/>
    <property type="match status" value="1"/>
</dbReference>
<dbReference type="InterPro" id="IPR044833">
    <property type="entry name" value="WDL5/6"/>
</dbReference>
<comment type="similarity">
    <text evidence="2">Belongs to the TPX2 family.</text>
</comment>
<feature type="compositionally biased region" description="Polar residues" evidence="7">
    <location>
        <begin position="124"/>
        <end position="145"/>
    </location>
</feature>
<evidence type="ECO:0000259" key="8">
    <source>
        <dbReference type="Pfam" id="PF06886"/>
    </source>
</evidence>
<dbReference type="InterPro" id="IPR027329">
    <property type="entry name" value="TPX2_C"/>
</dbReference>
<keyword evidence="6" id="KW-0175">Coiled coil</keyword>
<feature type="non-terminal residue" evidence="9">
    <location>
        <position position="1"/>
    </location>
</feature>
<name>A0AAV6MG08_9ROSI</name>
<protein>
    <submittedName>
        <fullName evidence="9">Protein WVD2-like 4</fullName>
    </submittedName>
</protein>
<dbReference type="EMBL" id="JAGKQH010000014">
    <property type="protein sequence ID" value="KAG6580766.1"/>
    <property type="molecule type" value="Genomic_DNA"/>
</dbReference>
<evidence type="ECO:0000256" key="2">
    <source>
        <dbReference type="ARBA" id="ARBA00005885"/>
    </source>
</evidence>
<accession>A0AAV6MG08</accession>
<keyword evidence="4" id="KW-0493">Microtubule</keyword>
<keyword evidence="3" id="KW-0963">Cytoplasm</keyword>
<evidence type="ECO:0000256" key="7">
    <source>
        <dbReference type="SAM" id="MobiDB-lite"/>
    </source>
</evidence>
<dbReference type="AlphaFoldDB" id="A0AAV6MG08"/>
<evidence type="ECO:0000256" key="3">
    <source>
        <dbReference type="ARBA" id="ARBA00022490"/>
    </source>
</evidence>
<evidence type="ECO:0000313" key="9">
    <source>
        <dbReference type="EMBL" id="KAG6580766.1"/>
    </source>
</evidence>
<feature type="region of interest" description="Disordered" evidence="7">
    <location>
        <begin position="205"/>
        <end position="245"/>
    </location>
</feature>
<evidence type="ECO:0000256" key="5">
    <source>
        <dbReference type="ARBA" id="ARBA00023212"/>
    </source>
</evidence>
<feature type="compositionally biased region" description="Basic and acidic residues" evidence="7">
    <location>
        <begin position="402"/>
        <end position="415"/>
    </location>
</feature>
<feature type="compositionally biased region" description="Polar residues" evidence="7">
    <location>
        <begin position="445"/>
        <end position="454"/>
    </location>
</feature>
<feature type="coiled-coil region" evidence="6">
    <location>
        <begin position="262"/>
        <end position="289"/>
    </location>
</feature>
<feature type="region of interest" description="Disordered" evidence="7">
    <location>
        <begin position="62"/>
        <end position="145"/>
    </location>
</feature>
<gene>
    <name evidence="9" type="primary">WDL4</name>
    <name evidence="9" type="ORF">SDJN03_20768</name>
</gene>
<organism evidence="9 10">
    <name type="scientific">Cucurbita argyrosperma subsp. sororia</name>
    <dbReference type="NCBI Taxonomy" id="37648"/>
    <lineage>
        <taxon>Eukaryota</taxon>
        <taxon>Viridiplantae</taxon>
        <taxon>Streptophyta</taxon>
        <taxon>Embryophyta</taxon>
        <taxon>Tracheophyta</taxon>
        <taxon>Spermatophyta</taxon>
        <taxon>Magnoliopsida</taxon>
        <taxon>eudicotyledons</taxon>
        <taxon>Gunneridae</taxon>
        <taxon>Pentapetalae</taxon>
        <taxon>rosids</taxon>
        <taxon>fabids</taxon>
        <taxon>Cucurbitales</taxon>
        <taxon>Cucurbitaceae</taxon>
        <taxon>Cucurbiteae</taxon>
        <taxon>Cucurbita</taxon>
    </lineage>
</organism>
<dbReference type="Pfam" id="PF06886">
    <property type="entry name" value="TPX2"/>
    <property type="match status" value="1"/>
</dbReference>
<feature type="domain" description="TPX2 C-terminal" evidence="8">
    <location>
        <begin position="247"/>
        <end position="318"/>
    </location>
</feature>
<feature type="compositionally biased region" description="Basic and acidic residues" evidence="7">
    <location>
        <begin position="213"/>
        <end position="229"/>
    </location>
</feature>
<dbReference type="GO" id="GO:0005874">
    <property type="term" value="C:microtubule"/>
    <property type="evidence" value="ECO:0007669"/>
    <property type="project" value="UniProtKB-KW"/>
</dbReference>
<evidence type="ECO:0000256" key="1">
    <source>
        <dbReference type="ARBA" id="ARBA00004245"/>
    </source>
</evidence>
<keyword evidence="10" id="KW-1185">Reference proteome</keyword>